<dbReference type="Proteomes" id="UP000838756">
    <property type="component" value="Unassembled WGS sequence"/>
</dbReference>
<feature type="region of interest" description="Disordered" evidence="1">
    <location>
        <begin position="99"/>
        <end position="134"/>
    </location>
</feature>
<feature type="region of interest" description="Disordered" evidence="1">
    <location>
        <begin position="1"/>
        <end position="86"/>
    </location>
</feature>
<gene>
    <name evidence="2" type="primary">jg26710</name>
    <name evidence="2" type="ORF">PAEG_LOCUS609</name>
</gene>
<feature type="compositionally biased region" description="Basic and acidic residues" evidence="1">
    <location>
        <begin position="9"/>
        <end position="24"/>
    </location>
</feature>
<dbReference type="EMBL" id="CAKXAJ010001879">
    <property type="protein sequence ID" value="CAH2207992.1"/>
    <property type="molecule type" value="Genomic_DNA"/>
</dbReference>
<name>A0A8S4QCG8_9NEOP</name>
<sequence>MNANPMGGFRREDNRGKRGGEGRRQGSNSYMDNQWKAPRTSYTVDTSKLKAVTPKSLSNIKLAPASPWSHGSGAKNPVQTSSNSMISLSKNKYSMLDTIQGDPTSLNTNKDIPASYHHHSKSIERSTFNSRGDY</sequence>
<proteinExistence type="predicted"/>
<accession>A0A8S4QCG8</accession>
<keyword evidence="3" id="KW-1185">Reference proteome</keyword>
<feature type="compositionally biased region" description="Polar residues" evidence="1">
    <location>
        <begin position="77"/>
        <end position="86"/>
    </location>
</feature>
<dbReference type="OrthoDB" id="514777at2759"/>
<feature type="compositionally biased region" description="Polar residues" evidence="1">
    <location>
        <begin position="125"/>
        <end position="134"/>
    </location>
</feature>
<reference evidence="2" key="1">
    <citation type="submission" date="2022-03" db="EMBL/GenBank/DDBJ databases">
        <authorList>
            <person name="Lindestad O."/>
        </authorList>
    </citation>
    <scope>NUCLEOTIDE SEQUENCE</scope>
</reference>
<evidence type="ECO:0000313" key="3">
    <source>
        <dbReference type="Proteomes" id="UP000838756"/>
    </source>
</evidence>
<feature type="compositionally biased region" description="Polar residues" evidence="1">
    <location>
        <begin position="101"/>
        <end position="110"/>
    </location>
</feature>
<protein>
    <submittedName>
        <fullName evidence="2">Jg26710 protein</fullName>
    </submittedName>
</protein>
<feature type="non-terminal residue" evidence="2">
    <location>
        <position position="1"/>
    </location>
</feature>
<organism evidence="2 3">
    <name type="scientific">Pararge aegeria aegeria</name>
    <dbReference type="NCBI Taxonomy" id="348720"/>
    <lineage>
        <taxon>Eukaryota</taxon>
        <taxon>Metazoa</taxon>
        <taxon>Ecdysozoa</taxon>
        <taxon>Arthropoda</taxon>
        <taxon>Hexapoda</taxon>
        <taxon>Insecta</taxon>
        <taxon>Pterygota</taxon>
        <taxon>Neoptera</taxon>
        <taxon>Endopterygota</taxon>
        <taxon>Lepidoptera</taxon>
        <taxon>Glossata</taxon>
        <taxon>Ditrysia</taxon>
        <taxon>Papilionoidea</taxon>
        <taxon>Nymphalidae</taxon>
        <taxon>Satyrinae</taxon>
        <taxon>Satyrini</taxon>
        <taxon>Parargina</taxon>
        <taxon>Pararge</taxon>
    </lineage>
</organism>
<comment type="caution">
    <text evidence="2">The sequence shown here is derived from an EMBL/GenBank/DDBJ whole genome shotgun (WGS) entry which is preliminary data.</text>
</comment>
<evidence type="ECO:0000313" key="2">
    <source>
        <dbReference type="EMBL" id="CAH2207992.1"/>
    </source>
</evidence>
<evidence type="ECO:0000256" key="1">
    <source>
        <dbReference type="SAM" id="MobiDB-lite"/>
    </source>
</evidence>
<dbReference type="AlphaFoldDB" id="A0A8S4QCG8"/>